<dbReference type="InterPro" id="IPR020472">
    <property type="entry name" value="WD40_PAC1"/>
</dbReference>
<keyword evidence="4" id="KW-0805">Transcription regulation</keyword>
<reference evidence="9 10" key="1">
    <citation type="journal article" date="2016" name="Mol. Biol. Evol.">
        <title>Comparative Genomics of Early-Diverging Mushroom-Forming Fungi Provides Insights into the Origins of Lignocellulose Decay Capabilities.</title>
        <authorList>
            <person name="Nagy L.G."/>
            <person name="Riley R."/>
            <person name="Tritt A."/>
            <person name="Adam C."/>
            <person name="Daum C."/>
            <person name="Floudas D."/>
            <person name="Sun H."/>
            <person name="Yadav J.S."/>
            <person name="Pangilinan J."/>
            <person name="Larsson K.H."/>
            <person name="Matsuura K."/>
            <person name="Barry K."/>
            <person name="Labutti K."/>
            <person name="Kuo R."/>
            <person name="Ohm R.A."/>
            <person name="Bhattacharya S.S."/>
            <person name="Shirouzu T."/>
            <person name="Yoshinaga Y."/>
            <person name="Martin F.M."/>
            <person name="Grigoriev I.V."/>
            <person name="Hibbett D.S."/>
        </authorList>
    </citation>
    <scope>NUCLEOTIDE SEQUENCE [LARGE SCALE GENOMIC DNA]</scope>
    <source>
        <strain evidence="9 10">HHB12029</strain>
    </source>
</reference>
<dbReference type="AlphaFoldDB" id="A0A165J5G7"/>
<feature type="repeat" description="WD" evidence="6">
    <location>
        <begin position="485"/>
        <end position="518"/>
    </location>
</feature>
<keyword evidence="10" id="KW-1185">Reference proteome</keyword>
<evidence type="ECO:0000313" key="9">
    <source>
        <dbReference type="EMBL" id="KZV94355.1"/>
    </source>
</evidence>
<feature type="compositionally biased region" description="Pro residues" evidence="7">
    <location>
        <begin position="234"/>
        <end position="258"/>
    </location>
</feature>
<dbReference type="Pfam" id="PF08581">
    <property type="entry name" value="Tup_N"/>
    <property type="match status" value="1"/>
</dbReference>
<organism evidence="9 10">
    <name type="scientific">Exidia glandulosa HHB12029</name>
    <dbReference type="NCBI Taxonomy" id="1314781"/>
    <lineage>
        <taxon>Eukaryota</taxon>
        <taxon>Fungi</taxon>
        <taxon>Dikarya</taxon>
        <taxon>Basidiomycota</taxon>
        <taxon>Agaricomycotina</taxon>
        <taxon>Agaricomycetes</taxon>
        <taxon>Auriculariales</taxon>
        <taxon>Exidiaceae</taxon>
        <taxon>Exidia</taxon>
    </lineage>
</organism>
<gene>
    <name evidence="9" type="ORF">EXIGLDRAFT_708898</name>
</gene>
<dbReference type="PANTHER" id="PTHR19848">
    <property type="entry name" value="WD40 REPEAT PROTEIN"/>
    <property type="match status" value="1"/>
</dbReference>
<feature type="repeat" description="WD" evidence="6">
    <location>
        <begin position="397"/>
        <end position="438"/>
    </location>
</feature>
<dbReference type="InterPro" id="IPR013890">
    <property type="entry name" value="Tscrpt_rep_Tup1_N"/>
</dbReference>
<sequence length="538" mass="60131">MSSSIYNHRNLQPTVQNNALQHSTARLNECLETIKQEFDAVLHDSSVLKSQRDDYEGKLQSQVNELNIIRQALYDLEAQHSRIRQQYEDELLKLKNELHQARQQAHANVNPQHPPGLGPSPSNGPPLPPGSLSGPVPPLPPPLQQQQPQQAVGSFDQSPYPRPTAASERSDRDRDRELRGERDRERLGERERDRDRDRDRDLSASQRDAKRIKTEKTAAKPASHSKSQSTSSQGPPPPAPHMYEPQAPPPSQGPPPAPQQQQQQQQPPAAFDADPENIPSDYKKQGSDWLVSFNPRVPRHLDVNLLWTFTHESVVCCVRFSADGRYLATGCNRSAQIYDIKTGQKTHVLVDENASKPGDLYIRSVCFSPDGKYLATGAEDKQIRIWDIAKKRIRTVFEGHGQEIYSLDFSADGKLIVSGSGDKTARIWEMESQRVTVLKIDEPDSPDAGITSVAISPDGRLVAAGSLDTVIRIWDVASGALIERLQGHTDSVYSVAFQPDGKGLVSGSLDKTLKLWDLTPLLRKSDRERTMPLQERRR</sequence>
<feature type="repeat" description="WD" evidence="6">
    <location>
        <begin position="362"/>
        <end position="396"/>
    </location>
</feature>
<dbReference type="InParanoid" id="A0A165J5G7"/>
<keyword evidence="3" id="KW-0677">Repeat</keyword>
<dbReference type="InterPro" id="IPR015943">
    <property type="entry name" value="WD40/YVTN_repeat-like_dom_sf"/>
</dbReference>
<dbReference type="EMBL" id="KV425974">
    <property type="protein sequence ID" value="KZV94355.1"/>
    <property type="molecule type" value="Genomic_DNA"/>
</dbReference>
<dbReference type="PANTHER" id="PTHR19848:SF8">
    <property type="entry name" value="F-BOX AND WD REPEAT DOMAIN CONTAINING 7"/>
    <property type="match status" value="1"/>
</dbReference>
<dbReference type="FunCoup" id="A0A165J5G7">
    <property type="interactions" value="133"/>
</dbReference>
<dbReference type="InterPro" id="IPR019775">
    <property type="entry name" value="WD40_repeat_CS"/>
</dbReference>
<accession>A0A165J5G7</accession>
<keyword evidence="2 6" id="KW-0853">WD repeat</keyword>
<evidence type="ECO:0000256" key="7">
    <source>
        <dbReference type="SAM" id="MobiDB-lite"/>
    </source>
</evidence>
<dbReference type="PROSITE" id="PS50294">
    <property type="entry name" value="WD_REPEATS_REGION"/>
    <property type="match status" value="4"/>
</dbReference>
<dbReference type="Proteomes" id="UP000077266">
    <property type="component" value="Unassembled WGS sequence"/>
</dbReference>
<dbReference type="SMART" id="SM00320">
    <property type="entry name" value="WD40"/>
    <property type="match status" value="5"/>
</dbReference>
<dbReference type="Gene3D" id="1.20.5.340">
    <property type="match status" value="1"/>
</dbReference>
<keyword evidence="1" id="KW-0678">Repressor</keyword>
<feature type="repeat" description="WD" evidence="6">
    <location>
        <begin position="443"/>
        <end position="484"/>
    </location>
</feature>
<evidence type="ECO:0000256" key="4">
    <source>
        <dbReference type="ARBA" id="ARBA00023015"/>
    </source>
</evidence>
<dbReference type="Gene3D" id="2.130.10.10">
    <property type="entry name" value="YVTN repeat-like/Quinoprotein amine dehydrogenase"/>
    <property type="match status" value="1"/>
</dbReference>
<proteinExistence type="predicted"/>
<dbReference type="SUPFAM" id="SSF50978">
    <property type="entry name" value="WD40 repeat-like"/>
    <property type="match status" value="1"/>
</dbReference>
<evidence type="ECO:0000256" key="3">
    <source>
        <dbReference type="ARBA" id="ARBA00022737"/>
    </source>
</evidence>
<evidence type="ECO:0000256" key="6">
    <source>
        <dbReference type="PROSITE-ProRule" id="PRU00221"/>
    </source>
</evidence>
<dbReference type="STRING" id="1314781.A0A165J5G7"/>
<feature type="compositionally biased region" description="Polar residues" evidence="7">
    <location>
        <begin position="101"/>
        <end position="111"/>
    </location>
</feature>
<dbReference type="InterPro" id="IPR001680">
    <property type="entry name" value="WD40_rpt"/>
</dbReference>
<feature type="compositionally biased region" description="Pro residues" evidence="7">
    <location>
        <begin position="112"/>
        <end position="143"/>
    </location>
</feature>
<feature type="domain" description="Transcriptional repressor Tup1 N-terminal" evidence="8">
    <location>
        <begin position="26"/>
        <end position="101"/>
    </location>
</feature>
<evidence type="ECO:0000256" key="2">
    <source>
        <dbReference type="ARBA" id="ARBA00022574"/>
    </source>
</evidence>
<dbReference type="OrthoDB" id="17410at2759"/>
<dbReference type="PROSITE" id="PS00678">
    <property type="entry name" value="WD_REPEATS_1"/>
    <property type="match status" value="4"/>
</dbReference>
<dbReference type="PRINTS" id="PR00320">
    <property type="entry name" value="GPROTEINBRPT"/>
</dbReference>
<feature type="region of interest" description="Disordered" evidence="7">
    <location>
        <begin position="100"/>
        <end position="284"/>
    </location>
</feature>
<feature type="compositionally biased region" description="Low complexity" evidence="7">
    <location>
        <begin position="220"/>
        <end position="233"/>
    </location>
</feature>
<keyword evidence="5" id="KW-0804">Transcription</keyword>
<evidence type="ECO:0000259" key="8">
    <source>
        <dbReference type="Pfam" id="PF08581"/>
    </source>
</evidence>
<feature type="compositionally biased region" description="Basic and acidic residues" evidence="7">
    <location>
        <begin position="168"/>
        <end position="218"/>
    </location>
</feature>
<protein>
    <submittedName>
        <fullName evidence="9">WD40 repeat-like protein</fullName>
    </submittedName>
</protein>
<evidence type="ECO:0000256" key="5">
    <source>
        <dbReference type="ARBA" id="ARBA00023163"/>
    </source>
</evidence>
<name>A0A165J5G7_EXIGL</name>
<dbReference type="PROSITE" id="PS50082">
    <property type="entry name" value="WD_REPEATS_2"/>
    <property type="match status" value="4"/>
</dbReference>
<dbReference type="Pfam" id="PF00400">
    <property type="entry name" value="WD40"/>
    <property type="match status" value="5"/>
</dbReference>
<dbReference type="CDD" id="cd00200">
    <property type="entry name" value="WD40"/>
    <property type="match status" value="1"/>
</dbReference>
<evidence type="ECO:0000313" key="10">
    <source>
        <dbReference type="Proteomes" id="UP000077266"/>
    </source>
</evidence>
<dbReference type="InterPro" id="IPR036322">
    <property type="entry name" value="WD40_repeat_dom_sf"/>
</dbReference>
<evidence type="ECO:0000256" key="1">
    <source>
        <dbReference type="ARBA" id="ARBA00022491"/>
    </source>
</evidence>
<feature type="compositionally biased region" description="Low complexity" evidence="7">
    <location>
        <begin position="259"/>
        <end position="270"/>
    </location>
</feature>